<dbReference type="Proteomes" id="UP001153954">
    <property type="component" value="Unassembled WGS sequence"/>
</dbReference>
<comment type="caution">
    <text evidence="1">The sequence shown here is derived from an EMBL/GenBank/DDBJ whole genome shotgun (WGS) entry which is preliminary data.</text>
</comment>
<organism evidence="1 2">
    <name type="scientific">Euphydryas editha</name>
    <name type="common">Edith's checkerspot</name>
    <dbReference type="NCBI Taxonomy" id="104508"/>
    <lineage>
        <taxon>Eukaryota</taxon>
        <taxon>Metazoa</taxon>
        <taxon>Ecdysozoa</taxon>
        <taxon>Arthropoda</taxon>
        <taxon>Hexapoda</taxon>
        <taxon>Insecta</taxon>
        <taxon>Pterygota</taxon>
        <taxon>Neoptera</taxon>
        <taxon>Endopterygota</taxon>
        <taxon>Lepidoptera</taxon>
        <taxon>Glossata</taxon>
        <taxon>Ditrysia</taxon>
        <taxon>Papilionoidea</taxon>
        <taxon>Nymphalidae</taxon>
        <taxon>Nymphalinae</taxon>
        <taxon>Euphydryas</taxon>
    </lineage>
</organism>
<sequence>MSVMRGAEPCYVPLIRNLLKPPRAAGNKRRTLASRQPFVTRRGDHLSCSHVISVDVEIISDIKRFSEKFGVDREQSLREHLRTNGFSKGRRQGSERGRAVPVTVNPRSWRRASADLSASLALARRTNHQF</sequence>
<keyword evidence="2" id="KW-1185">Reference proteome</keyword>
<protein>
    <submittedName>
        <fullName evidence="1">Uncharacterized protein</fullName>
    </submittedName>
</protein>
<dbReference type="EMBL" id="CAKOGL010000012">
    <property type="protein sequence ID" value="CAH2092522.1"/>
    <property type="molecule type" value="Genomic_DNA"/>
</dbReference>
<gene>
    <name evidence="1" type="ORF">EEDITHA_LOCUS8275</name>
</gene>
<evidence type="ECO:0000313" key="1">
    <source>
        <dbReference type="EMBL" id="CAH2092522.1"/>
    </source>
</evidence>
<dbReference type="AlphaFoldDB" id="A0AAU9U307"/>
<reference evidence="1" key="1">
    <citation type="submission" date="2022-03" db="EMBL/GenBank/DDBJ databases">
        <authorList>
            <person name="Tunstrom K."/>
        </authorList>
    </citation>
    <scope>NUCLEOTIDE SEQUENCE</scope>
</reference>
<evidence type="ECO:0000313" key="2">
    <source>
        <dbReference type="Proteomes" id="UP001153954"/>
    </source>
</evidence>
<name>A0AAU9U307_EUPED</name>
<proteinExistence type="predicted"/>
<accession>A0AAU9U307</accession>